<reference evidence="3" key="1">
    <citation type="submission" date="2019-09" db="EMBL/GenBank/DDBJ databases">
        <authorList>
            <consortium name="GenomeTrakr network: Whole genome sequencing for foodborne pathogen traceback"/>
        </authorList>
    </citation>
    <scope>NUCLEOTIDE SEQUENCE</scope>
    <source>
        <strain evidence="3">FDA00001465</strain>
    </source>
</reference>
<gene>
    <name evidence="3" type="ORF">AHY82_22235</name>
</gene>
<dbReference type="GO" id="GO:0007155">
    <property type="term" value="P:cell adhesion"/>
    <property type="evidence" value="ECO:0007669"/>
    <property type="project" value="InterPro"/>
</dbReference>
<accession>A0A612C8T3</accession>
<evidence type="ECO:0000256" key="1">
    <source>
        <dbReference type="SAM" id="Phobius"/>
    </source>
</evidence>
<dbReference type="EMBL" id="AAKUXP010000038">
    <property type="protein sequence ID" value="ECV9758844.1"/>
    <property type="molecule type" value="Genomic_DNA"/>
</dbReference>
<proteinExistence type="predicted"/>
<evidence type="ECO:0000259" key="2">
    <source>
        <dbReference type="Pfam" id="PF03628"/>
    </source>
</evidence>
<protein>
    <recommendedName>
        <fullName evidence="2">PapG chaperone-binding domain-containing protein</fullName>
    </recommendedName>
</protein>
<organism evidence="3">
    <name type="scientific">Salmonella montevideo</name>
    <dbReference type="NCBI Taxonomy" id="115981"/>
    <lineage>
        <taxon>Bacteria</taxon>
        <taxon>Pseudomonadati</taxon>
        <taxon>Pseudomonadota</taxon>
        <taxon>Gammaproteobacteria</taxon>
        <taxon>Enterobacterales</taxon>
        <taxon>Enterobacteriaceae</taxon>
        <taxon>Salmonella</taxon>
    </lineage>
</organism>
<dbReference type="Pfam" id="PF03628">
    <property type="entry name" value="PapG_C"/>
    <property type="match status" value="1"/>
</dbReference>
<evidence type="ECO:0000313" key="3">
    <source>
        <dbReference type="EMBL" id="ECV9758844.1"/>
    </source>
</evidence>
<feature type="transmembrane region" description="Helical" evidence="1">
    <location>
        <begin position="6"/>
        <end position="29"/>
    </location>
</feature>
<dbReference type="AlphaFoldDB" id="A0A612C8T3"/>
<dbReference type="Gene3D" id="2.60.40.1090">
    <property type="entry name" value="Fimbrial-type adhesion domain"/>
    <property type="match status" value="1"/>
</dbReference>
<keyword evidence="1" id="KW-1133">Transmembrane helix</keyword>
<sequence>MDILNLKLRFCFIFIMIIFSKCTCFMVCWNHDFRGFFSPHLRLLKHVNKIALYCLIVLFELIPISCYAGQIRYLWSSTGTGTSGDIQYQGTMIDTLSTKMNWYSGNMRVEYVGSCDSSAVGTYTYYRYEDKWLSVPTSISLNGIQIPISVNVDNFSYLQKSGADVIYKQRTNNYTWTGRGACGQVGGSYPINDSLSVTIVLSGLNISGLKSGTYTGLIPIKYVRSEYFSSVSYTEITPFNDSLAIKYLTTIASIPYNITITNSCKINATQIYFNHGSLPISDADGNTKNSSLNIICDDTARIKMNMASRTTPSSTSYSDGVGVGLGYGWDTVLKFGNGLLTDTSLEATVLIPREGKNIPITSTLRKTARSASGPLDGSAVVRIEMQ</sequence>
<keyword evidence="1" id="KW-0472">Membrane</keyword>
<dbReference type="InterPro" id="IPR036937">
    <property type="entry name" value="Adhesion_dom_fimbrial_sf"/>
</dbReference>
<comment type="caution">
    <text evidence="3">The sequence shown here is derived from an EMBL/GenBank/DDBJ whole genome shotgun (WGS) entry which is preliminary data.</text>
</comment>
<name>A0A612C8T3_SALMO</name>
<dbReference type="InterPro" id="IPR005309">
    <property type="entry name" value="PapG_chaper-bd_C"/>
</dbReference>
<feature type="domain" description="PapG chaperone-binding" evidence="2">
    <location>
        <begin position="275"/>
        <end position="381"/>
    </location>
</feature>
<dbReference type="GO" id="GO:0009289">
    <property type="term" value="C:pilus"/>
    <property type="evidence" value="ECO:0007669"/>
    <property type="project" value="InterPro"/>
</dbReference>
<keyword evidence="1" id="KW-0812">Transmembrane</keyword>
<feature type="transmembrane region" description="Helical" evidence="1">
    <location>
        <begin position="50"/>
        <end position="75"/>
    </location>
</feature>